<proteinExistence type="predicted"/>
<evidence type="ECO:0000256" key="2">
    <source>
        <dbReference type="ARBA" id="ARBA00023002"/>
    </source>
</evidence>
<dbReference type="SUPFAM" id="SSF51735">
    <property type="entry name" value="NAD(P)-binding Rossmann-fold domains"/>
    <property type="match status" value="1"/>
</dbReference>
<dbReference type="EC" id="1.3.1.124" evidence="3"/>
<dbReference type="EMBL" id="JAJTJA010000004">
    <property type="protein sequence ID" value="KAH8700868.1"/>
    <property type="molecule type" value="Genomic_DNA"/>
</dbReference>
<dbReference type="InterPro" id="IPR002347">
    <property type="entry name" value="SDR_fam"/>
</dbReference>
<dbReference type="PRINTS" id="PR00081">
    <property type="entry name" value="GDHRDH"/>
</dbReference>
<dbReference type="GeneID" id="70248381"/>
<dbReference type="RefSeq" id="XP_046074574.1">
    <property type="nucleotide sequence ID" value="XM_046218094.1"/>
</dbReference>
<comment type="catalytic activity">
    <reaction evidence="4">
        <text>a (2E,4E)-dienoyl-CoA + NADPH + H(+) = a 4,5-saturated-(3E)-enoyl-CoA + NADP(+)</text>
        <dbReference type="Rhea" id="RHEA:45912"/>
        <dbReference type="ChEBI" id="CHEBI:15378"/>
        <dbReference type="ChEBI" id="CHEBI:57783"/>
        <dbReference type="ChEBI" id="CHEBI:58349"/>
        <dbReference type="ChEBI" id="CHEBI:85101"/>
        <dbReference type="ChEBI" id="CHEBI:85493"/>
        <dbReference type="EC" id="1.3.1.124"/>
    </reaction>
</comment>
<dbReference type="InterPro" id="IPR045017">
    <property type="entry name" value="DECR2-like"/>
</dbReference>
<dbReference type="AlphaFoldDB" id="A0AAD4Q2Z6"/>
<evidence type="ECO:0000256" key="5">
    <source>
        <dbReference type="ARBA" id="ARBA00048340"/>
    </source>
</evidence>
<evidence type="ECO:0000313" key="6">
    <source>
        <dbReference type="EMBL" id="KAH8700868.1"/>
    </source>
</evidence>
<comment type="catalytic activity">
    <reaction evidence="5">
        <text>a (2E,4Z)-dienoyl-CoA + NADPH + H(+) = a 4,5-saturated-(3E)-enoyl-CoA + NADP(+)</text>
        <dbReference type="Rhea" id="RHEA:61892"/>
        <dbReference type="ChEBI" id="CHEBI:15378"/>
        <dbReference type="ChEBI" id="CHEBI:57783"/>
        <dbReference type="ChEBI" id="CHEBI:58349"/>
        <dbReference type="ChEBI" id="CHEBI:85099"/>
        <dbReference type="ChEBI" id="CHEBI:85493"/>
        <dbReference type="EC" id="1.3.1.124"/>
    </reaction>
</comment>
<organism evidence="6 7">
    <name type="scientific">Talaromyces proteolyticus</name>
    <dbReference type="NCBI Taxonomy" id="1131652"/>
    <lineage>
        <taxon>Eukaryota</taxon>
        <taxon>Fungi</taxon>
        <taxon>Dikarya</taxon>
        <taxon>Ascomycota</taxon>
        <taxon>Pezizomycotina</taxon>
        <taxon>Eurotiomycetes</taxon>
        <taxon>Eurotiomycetidae</taxon>
        <taxon>Eurotiales</taxon>
        <taxon>Trichocomaceae</taxon>
        <taxon>Talaromyces</taxon>
        <taxon>Talaromyces sect. Bacilispori</taxon>
    </lineage>
</organism>
<reference evidence="6" key="1">
    <citation type="submission" date="2021-12" db="EMBL/GenBank/DDBJ databases">
        <title>Convergent genome expansion in fungi linked to evolution of root-endophyte symbiosis.</title>
        <authorList>
            <consortium name="DOE Joint Genome Institute"/>
            <person name="Ke Y.-H."/>
            <person name="Bonito G."/>
            <person name="Liao H.-L."/>
            <person name="Looney B."/>
            <person name="Rojas-Flechas A."/>
            <person name="Nash J."/>
            <person name="Hameed K."/>
            <person name="Schadt C."/>
            <person name="Martin F."/>
            <person name="Crous P.W."/>
            <person name="Miettinen O."/>
            <person name="Magnuson J.K."/>
            <person name="Labbe J."/>
            <person name="Jacobson D."/>
            <person name="Doktycz M.J."/>
            <person name="Veneault-Fourrey C."/>
            <person name="Kuo A."/>
            <person name="Mondo S."/>
            <person name="Calhoun S."/>
            <person name="Riley R."/>
            <person name="Ohm R."/>
            <person name="LaButti K."/>
            <person name="Andreopoulos B."/>
            <person name="Pangilinan J."/>
            <person name="Nolan M."/>
            <person name="Tritt A."/>
            <person name="Clum A."/>
            <person name="Lipzen A."/>
            <person name="Daum C."/>
            <person name="Barry K."/>
            <person name="Grigoriev I.V."/>
            <person name="Vilgalys R."/>
        </authorList>
    </citation>
    <scope>NUCLEOTIDE SEQUENCE</scope>
    <source>
        <strain evidence="6">PMI_201</strain>
    </source>
</reference>
<accession>A0AAD4Q2Z6</accession>
<comment type="caution">
    <text evidence="6">The sequence shown here is derived from an EMBL/GenBank/DDBJ whole genome shotgun (WGS) entry which is preliminary data.</text>
</comment>
<keyword evidence="2" id="KW-0560">Oxidoreductase</keyword>
<evidence type="ECO:0000313" key="7">
    <source>
        <dbReference type="Proteomes" id="UP001201262"/>
    </source>
</evidence>
<evidence type="ECO:0000256" key="3">
    <source>
        <dbReference type="ARBA" id="ARBA00026117"/>
    </source>
</evidence>
<evidence type="ECO:0000256" key="4">
    <source>
        <dbReference type="ARBA" id="ARBA00048009"/>
    </source>
</evidence>
<sequence>MTPGGNNYVSNVWRENIFDGTVVFCTGGGGDICSAQVKALVYLGANACIIGRNIEKTEKVARDIAMVRPGAKVLGYGSVDVRNPRLLREAVQKCASELGGIDFVIAGAAGNFLAPITQLSENAFKTVVEIDLVGAFNTLKATLPFLLQSASRAKSEKSARSGGRIIFLSAATYYTGVPLQAHALAAKAGIDVLAANTAIELGPRGVTANVIAPGPIANTEGMRRLTKPGNEKSVARIPLGRLGNVREIADATVYLFSDAGNYVNGEILVVDGGAWRTHGGDSSYDFEYPNFLLSDDNFGRLRTTKM</sequence>
<dbReference type="Gene3D" id="3.40.50.720">
    <property type="entry name" value="NAD(P)-binding Rossmann-like Domain"/>
    <property type="match status" value="1"/>
</dbReference>
<dbReference type="PANTHER" id="PTHR43296:SF2">
    <property type="entry name" value="PEROXISOMAL 2,4-DIENOYL-COA REDUCTASE [(3E)-ENOYL-COA-PRODUCING]"/>
    <property type="match status" value="1"/>
</dbReference>
<dbReference type="Proteomes" id="UP001201262">
    <property type="component" value="Unassembled WGS sequence"/>
</dbReference>
<dbReference type="GO" id="GO:0008670">
    <property type="term" value="F:2,4-dienoyl-CoA reductase (NADPH) activity"/>
    <property type="evidence" value="ECO:0007669"/>
    <property type="project" value="InterPro"/>
</dbReference>
<dbReference type="GO" id="GO:0009062">
    <property type="term" value="P:fatty acid catabolic process"/>
    <property type="evidence" value="ECO:0007669"/>
    <property type="project" value="InterPro"/>
</dbReference>
<dbReference type="PANTHER" id="PTHR43296">
    <property type="entry name" value="PEROXISOMAL 2,4-DIENOYL-COA REDUCTASE"/>
    <property type="match status" value="1"/>
</dbReference>
<gene>
    <name evidence="6" type="ORF">BGW36DRAFT_395866</name>
</gene>
<dbReference type="GO" id="GO:0005777">
    <property type="term" value="C:peroxisome"/>
    <property type="evidence" value="ECO:0007669"/>
    <property type="project" value="TreeGrafter"/>
</dbReference>
<keyword evidence="1" id="KW-0521">NADP</keyword>
<protein>
    <recommendedName>
        <fullName evidence="3">2,4-dienoyl-CoA reductase [(3E)-enoyl-CoA-producing]</fullName>
        <ecNumber evidence="3">1.3.1.124</ecNumber>
    </recommendedName>
</protein>
<dbReference type="Pfam" id="PF13561">
    <property type="entry name" value="adh_short_C2"/>
    <property type="match status" value="1"/>
</dbReference>
<keyword evidence="7" id="KW-1185">Reference proteome</keyword>
<evidence type="ECO:0000256" key="1">
    <source>
        <dbReference type="ARBA" id="ARBA00022857"/>
    </source>
</evidence>
<dbReference type="InterPro" id="IPR036291">
    <property type="entry name" value="NAD(P)-bd_dom_sf"/>
</dbReference>
<name>A0AAD4Q2Z6_9EURO</name>